<feature type="domain" description="TonB-dependent receptor-like beta-barrel" evidence="6">
    <location>
        <begin position="268"/>
        <end position="703"/>
    </location>
</feature>
<dbReference type="AlphaFoldDB" id="A0A8D5AK75"/>
<keyword evidence="4" id="KW-0798">TonB box</keyword>
<evidence type="ECO:0000256" key="4">
    <source>
        <dbReference type="RuleBase" id="RU003357"/>
    </source>
</evidence>
<dbReference type="InterPro" id="IPR039426">
    <property type="entry name" value="TonB-dep_rcpt-like"/>
</dbReference>
<evidence type="ECO:0000256" key="1">
    <source>
        <dbReference type="ARBA" id="ARBA00008143"/>
    </source>
</evidence>
<dbReference type="GO" id="GO:0009279">
    <property type="term" value="C:cell outer membrane"/>
    <property type="evidence" value="ECO:0007669"/>
    <property type="project" value="UniProtKB-SubCell"/>
</dbReference>
<sequence length="743" mass="82882">MTSLTNNTLKRAVCHCLLAMGGSTLAAGTALAEHTPEHLEKIQVTDSLQDFSFTNPSAEQAKEKLSKVPGATTLIKAEDFNNRANTGGMADILARTPGVFSESRYGNQESRISIRGSGVTMTFGSAGIRYLRDGLPLINADGYGSPELIEPMTAQYMEVYRGANALQYGSATLGGAVNFVSKTGRNYNGYGVNMVFGSHDYYRPQVQAGGLINENLDYYATYTGSFTDGFREHSQEDIHRFFGNMGYRWDDRNETRVYFTAAQNRMQLPGTMRMTDQFDTYNVNGVNRRVFQHGWQTKPSQAFDSYKAYGDDRNRNFDLLRTDVKHTMLLGDDDRLDFGAWYENKRFDHHTPQNINSQYNNSGATFRYLQNDVVFGHANHLTIGGYFAWGDNDGEVHCPNTNYNCNTVAAARAAGVSRHIMQDRTFAESMTVEGYMEDRFELNDMFDVVAGAQGVFAKRRRYDDYLTAPAHDESAQKDYGGWSPKVGLIWKAVEKVEVYGNASRSYEPPNSSQFSPRTANPVGGKYYTTVDGQEATTVELGVRGEKGIFSWDVAAYHSWLRDELLTAPDFTDSTKNLTINAKDTTHSGIEAGAQALIPLGVLASDDKLRASVTYNYTRFLFKNDKTYGDNYIPSIPNHFGMGELLYEHPTGFYVGPNVKMANSYYADYSNTKQWKAPAFSLIGARAGYKDKAGWSVFIEGKNLTNENWVSNVAPTALASSSNQQLYNPGYDRQIFGGFSIDFH</sequence>
<keyword evidence="3" id="KW-0813">Transport</keyword>
<organism evidence="8 9">
    <name type="scientific">Methylogaea oryzae</name>
    <dbReference type="NCBI Taxonomy" id="1295382"/>
    <lineage>
        <taxon>Bacteria</taxon>
        <taxon>Pseudomonadati</taxon>
        <taxon>Pseudomonadota</taxon>
        <taxon>Gammaproteobacteria</taxon>
        <taxon>Methylococcales</taxon>
        <taxon>Methylococcaceae</taxon>
        <taxon>Methylogaea</taxon>
    </lineage>
</organism>
<evidence type="ECO:0000313" key="9">
    <source>
        <dbReference type="Proteomes" id="UP000824988"/>
    </source>
</evidence>
<keyword evidence="9" id="KW-1185">Reference proteome</keyword>
<dbReference type="GO" id="GO:0044718">
    <property type="term" value="P:siderophore transmembrane transport"/>
    <property type="evidence" value="ECO:0007669"/>
    <property type="project" value="TreeGrafter"/>
</dbReference>
<keyword evidence="2 5" id="KW-0732">Signal</keyword>
<protein>
    <submittedName>
        <fullName evidence="8">Membrane protein</fullName>
    </submittedName>
</protein>
<comment type="subcellular location">
    <subcellularLocation>
        <location evidence="3">Cell outer membrane</location>
        <topology evidence="3">Multi-pass membrane protein</topology>
    </subcellularLocation>
</comment>
<name>A0A8D5AK75_9GAMM</name>
<reference evidence="8" key="1">
    <citation type="submission" date="2019-06" db="EMBL/GenBank/DDBJ databases">
        <title>Complete genome sequence of Methylogaea oryzae strain JCM16910.</title>
        <authorList>
            <person name="Asakawa S."/>
        </authorList>
    </citation>
    <scope>NUCLEOTIDE SEQUENCE</scope>
    <source>
        <strain evidence="8">E10</strain>
    </source>
</reference>
<keyword evidence="3 4" id="KW-0472">Membrane</keyword>
<dbReference type="InterPro" id="IPR012910">
    <property type="entry name" value="Plug_dom"/>
</dbReference>
<keyword evidence="3" id="KW-1134">Transmembrane beta strand</keyword>
<evidence type="ECO:0000313" key="8">
    <source>
        <dbReference type="EMBL" id="BBL70816.1"/>
    </source>
</evidence>
<keyword evidence="3" id="KW-0998">Cell outer membrane</keyword>
<comment type="similarity">
    <text evidence="1">Belongs to the TonB-dependent receptor family. Hemoglobin/haptoglobin binding protein subfamily.</text>
</comment>
<evidence type="ECO:0000256" key="5">
    <source>
        <dbReference type="SAM" id="SignalP"/>
    </source>
</evidence>
<dbReference type="EMBL" id="AP019782">
    <property type="protein sequence ID" value="BBL70816.1"/>
    <property type="molecule type" value="Genomic_DNA"/>
</dbReference>
<evidence type="ECO:0000256" key="2">
    <source>
        <dbReference type="ARBA" id="ARBA00022729"/>
    </source>
</evidence>
<evidence type="ECO:0000256" key="3">
    <source>
        <dbReference type="PROSITE-ProRule" id="PRU01360"/>
    </source>
</evidence>
<dbReference type="PROSITE" id="PS52016">
    <property type="entry name" value="TONB_DEPENDENT_REC_3"/>
    <property type="match status" value="1"/>
</dbReference>
<dbReference type="RefSeq" id="WP_221048660.1">
    <property type="nucleotide sequence ID" value="NZ_AP019782.1"/>
</dbReference>
<evidence type="ECO:0000259" key="7">
    <source>
        <dbReference type="Pfam" id="PF07715"/>
    </source>
</evidence>
<feature type="signal peptide" evidence="5">
    <location>
        <begin position="1"/>
        <end position="26"/>
    </location>
</feature>
<dbReference type="KEGG" id="moz:MoryE10_14220"/>
<dbReference type="PANTHER" id="PTHR30069">
    <property type="entry name" value="TONB-DEPENDENT OUTER MEMBRANE RECEPTOR"/>
    <property type="match status" value="1"/>
</dbReference>
<gene>
    <name evidence="8" type="ORF">MoryE10_14220</name>
</gene>
<dbReference type="Pfam" id="PF07715">
    <property type="entry name" value="Plug"/>
    <property type="match status" value="1"/>
</dbReference>
<dbReference type="Proteomes" id="UP000824988">
    <property type="component" value="Chromosome"/>
</dbReference>
<accession>A0A8D5AK75</accession>
<dbReference type="GO" id="GO:0015344">
    <property type="term" value="F:siderophore uptake transmembrane transporter activity"/>
    <property type="evidence" value="ECO:0007669"/>
    <property type="project" value="TreeGrafter"/>
</dbReference>
<feature type="domain" description="TonB-dependent receptor plug" evidence="7">
    <location>
        <begin position="65"/>
        <end position="176"/>
    </location>
</feature>
<feature type="chain" id="PRO_5034096878" evidence="5">
    <location>
        <begin position="27"/>
        <end position="743"/>
    </location>
</feature>
<dbReference type="PANTHER" id="PTHR30069:SF29">
    <property type="entry name" value="HEMOGLOBIN AND HEMOGLOBIN-HAPTOGLOBIN-BINDING PROTEIN 1-RELATED"/>
    <property type="match status" value="1"/>
</dbReference>
<dbReference type="Pfam" id="PF00593">
    <property type="entry name" value="TonB_dep_Rec_b-barrel"/>
    <property type="match status" value="1"/>
</dbReference>
<evidence type="ECO:0000259" key="6">
    <source>
        <dbReference type="Pfam" id="PF00593"/>
    </source>
</evidence>
<keyword evidence="3" id="KW-0812">Transmembrane</keyword>
<dbReference type="InterPro" id="IPR000531">
    <property type="entry name" value="Beta-barrel_TonB"/>
</dbReference>
<proteinExistence type="inferred from homology"/>